<proteinExistence type="inferred from homology"/>
<sequence length="797" mass="85538">MTTTPRRGRRAVVAASLTLAVAAAGLAAAMPAQAAASTLGAAAQQSGRYFGTAIAAGRLNDSTYQTIANREFDMITAENEMKMDATEPNRGQFNYSSGDRILNWAQSNGKRVRGHALAWHSQQPGWMQNMSGTDLRNAMLNHVTQVATHYKGKIYAWDVVNEAYADGSSGSRRDSNLQRTGNDWIEAAFRAARAADPGAKLCYNDYNTDDWSHAKTQGVYSMVRDFKSRGVPIDCVGFQSHFNSQSPVPSNYQTTLQNFANLGVDVQITELDIEGSGSSQAQNYQRVVQACLNVARCTGITVWGVRDTDSWRSGGTPLLFDGSGNKKAAYTAVLDTLNSATPSPTPTQTPTQTPTPTPTSNPGTGCSISYTANSWATGFTASVKITNLGSAINGWTLTWAFPGNQTITQAWSTTATQSGNQVTAKNVGYNPQIPAGGTVEFGFNGAYSGSNASPTSFSLNGTVCNGGVAPTPDPTPTVTPTPTATPTPTPTPTSTPTCSLPSTYRWTSSGPLAQPRSGWTSLKDFTNVVHNGKHLVYATKVENGSYGSMAFSPFTNWSDMATASQNALPSGTVAPTLLYFAPKNIWVLAYQWGQWPFIYRTSTDPTNVNSWSSPQPLFTGSISNSGTGPIDQTLIADGQNMYLFFAGDNGNIYRASMPIGNFPGSFGSNYTTIMSDTQANLFEGVEVYKVAGQNQYLMLVEAMGSRGRYFRSFTSSSLSGTWTPQAATESNPFAGKANSGATWTNDISHGDLVRSNPDQTKTIDPCNLQLLYQGRDPNQNPDYNNLPYRPGLLTLQR</sequence>
<evidence type="ECO:0000256" key="12">
    <source>
        <dbReference type="SAM" id="MobiDB-lite"/>
    </source>
</evidence>
<comment type="caution">
    <text evidence="16">The sequence shown here is derived from an EMBL/GenBank/DDBJ whole genome shotgun (WGS) entry which is preliminary data.</text>
</comment>
<name>A0ABX1JYB4_9CELL</name>
<dbReference type="SMART" id="SM00633">
    <property type="entry name" value="Glyco_10"/>
    <property type="match status" value="1"/>
</dbReference>
<dbReference type="SUPFAM" id="SSF49384">
    <property type="entry name" value="Carbohydrate-binding domain"/>
    <property type="match status" value="1"/>
</dbReference>
<dbReference type="Pfam" id="PF00553">
    <property type="entry name" value="CBM_2"/>
    <property type="match status" value="1"/>
</dbReference>
<evidence type="ECO:0000259" key="15">
    <source>
        <dbReference type="PROSITE" id="PS51760"/>
    </source>
</evidence>
<comment type="catalytic activity">
    <reaction evidence="11">
        <text>Endohydrolysis of (1-&gt;4)-beta-D-xylosidic linkages in xylans.</text>
        <dbReference type="EC" id="3.2.1.8"/>
    </reaction>
</comment>
<dbReference type="InterPro" id="IPR031158">
    <property type="entry name" value="GH10_AS"/>
</dbReference>
<comment type="similarity">
    <text evidence="11">Belongs to the glycosyl hydrolase 10 (cellulase F) family.</text>
</comment>
<dbReference type="Gene3D" id="3.20.20.80">
    <property type="entry name" value="Glycosidases"/>
    <property type="match status" value="1"/>
</dbReference>
<evidence type="ECO:0000313" key="17">
    <source>
        <dbReference type="Proteomes" id="UP000777774"/>
    </source>
</evidence>
<dbReference type="SUPFAM" id="SSF75005">
    <property type="entry name" value="Arabinanase/levansucrase/invertase"/>
    <property type="match status" value="1"/>
</dbReference>
<dbReference type="SMART" id="SM00637">
    <property type="entry name" value="CBD_II"/>
    <property type="match status" value="1"/>
</dbReference>
<dbReference type="PANTHER" id="PTHR40631">
    <property type="entry name" value="ALPHA-L-ARABINOFURANOSIDASE AXHA-2-RELATED"/>
    <property type="match status" value="1"/>
</dbReference>
<evidence type="ECO:0000256" key="11">
    <source>
        <dbReference type="RuleBase" id="RU361174"/>
    </source>
</evidence>
<evidence type="ECO:0000256" key="13">
    <source>
        <dbReference type="SAM" id="SignalP"/>
    </source>
</evidence>
<keyword evidence="4" id="KW-0858">Xylan degradation</keyword>
<feature type="signal peptide" evidence="13">
    <location>
        <begin position="1"/>
        <end position="34"/>
    </location>
</feature>
<evidence type="ECO:0000256" key="6">
    <source>
        <dbReference type="ARBA" id="ARBA00022801"/>
    </source>
</evidence>
<dbReference type="Pfam" id="PF00331">
    <property type="entry name" value="Glyco_hydro_10"/>
    <property type="match status" value="1"/>
</dbReference>
<dbReference type="InterPro" id="IPR017853">
    <property type="entry name" value="GH"/>
</dbReference>
<dbReference type="PROSITE" id="PS00591">
    <property type="entry name" value="GH10_1"/>
    <property type="match status" value="1"/>
</dbReference>
<dbReference type="InterPro" id="IPR008965">
    <property type="entry name" value="CBM2/CBM3_carb-bd_dom_sf"/>
</dbReference>
<evidence type="ECO:0000256" key="1">
    <source>
        <dbReference type="ARBA" id="ARBA00001462"/>
    </source>
</evidence>
<dbReference type="PROSITE" id="PS51173">
    <property type="entry name" value="CBM2"/>
    <property type="match status" value="1"/>
</dbReference>
<feature type="chain" id="PRO_5047347272" description="Beta-xylanase" evidence="13">
    <location>
        <begin position="35"/>
        <end position="797"/>
    </location>
</feature>
<dbReference type="InterPro" id="IPR023296">
    <property type="entry name" value="Glyco_hydro_beta-prop_sf"/>
</dbReference>
<feature type="region of interest" description="Disordered" evidence="12">
    <location>
        <begin position="467"/>
        <end position="500"/>
    </location>
</feature>
<dbReference type="EC" id="3.2.1.8" evidence="11"/>
<keyword evidence="5 13" id="KW-0732">Signal</keyword>
<dbReference type="InterPro" id="IPR001000">
    <property type="entry name" value="GH10_dom"/>
</dbReference>
<evidence type="ECO:0000256" key="7">
    <source>
        <dbReference type="ARBA" id="ARBA00023277"/>
    </source>
</evidence>
<keyword evidence="9 11" id="KW-0624">Polysaccharide degradation</keyword>
<feature type="compositionally biased region" description="Pro residues" evidence="12">
    <location>
        <begin position="471"/>
        <end position="493"/>
    </location>
</feature>
<evidence type="ECO:0000256" key="9">
    <source>
        <dbReference type="ARBA" id="ARBA00023326"/>
    </source>
</evidence>
<dbReference type="Proteomes" id="UP000777774">
    <property type="component" value="Unassembled WGS sequence"/>
</dbReference>
<dbReference type="PROSITE" id="PS51760">
    <property type="entry name" value="GH10_2"/>
    <property type="match status" value="1"/>
</dbReference>
<dbReference type="Gene3D" id="2.60.40.290">
    <property type="match status" value="1"/>
</dbReference>
<dbReference type="Gene3D" id="2.115.10.20">
    <property type="entry name" value="Glycosyl hydrolase domain, family 43"/>
    <property type="match status" value="1"/>
</dbReference>
<keyword evidence="17" id="KW-1185">Reference proteome</keyword>
<gene>
    <name evidence="16" type="ORF">HGA02_04855</name>
</gene>
<keyword evidence="8 11" id="KW-0326">Glycosidase</keyword>
<reference evidence="16 17" key="1">
    <citation type="submission" date="2020-04" db="EMBL/GenBank/DDBJ databases">
        <title>MicrobeNet Type strains.</title>
        <authorList>
            <person name="Nicholson A.C."/>
        </authorList>
    </citation>
    <scope>NUCLEOTIDE SEQUENCE [LARGE SCALE GENOMIC DNA]</scope>
    <source>
        <strain evidence="16 17">ATCC BAA-787</strain>
    </source>
</reference>
<feature type="active site" description="Nucleophile" evidence="10">
    <location>
        <position position="270"/>
    </location>
</feature>
<keyword evidence="7 11" id="KW-0119">Carbohydrate metabolism</keyword>
<evidence type="ECO:0000259" key="14">
    <source>
        <dbReference type="PROSITE" id="PS51173"/>
    </source>
</evidence>
<dbReference type="PROSITE" id="PS51318">
    <property type="entry name" value="TAT"/>
    <property type="match status" value="1"/>
</dbReference>
<dbReference type="InterPro" id="IPR012291">
    <property type="entry name" value="CBM2_carb-bd_dom_sf"/>
</dbReference>
<dbReference type="InterPro" id="IPR001919">
    <property type="entry name" value="CBD2"/>
</dbReference>
<comment type="catalytic activity">
    <reaction evidence="1">
        <text>Hydrolysis of terminal non-reducing alpha-L-arabinofuranoside residues in alpha-L-arabinosides.</text>
        <dbReference type="EC" id="3.2.1.55"/>
    </reaction>
</comment>
<comment type="subcellular location">
    <subcellularLocation>
        <location evidence="2">Secreted</location>
    </subcellularLocation>
</comment>
<accession>A0ABX1JYB4</accession>
<evidence type="ECO:0000256" key="2">
    <source>
        <dbReference type="ARBA" id="ARBA00004613"/>
    </source>
</evidence>
<evidence type="ECO:0000256" key="4">
    <source>
        <dbReference type="ARBA" id="ARBA00022651"/>
    </source>
</evidence>
<dbReference type="PANTHER" id="PTHR40631:SF1">
    <property type="entry name" value="ALPHA-L-ARABINOFURANOSIDASE AXHA-2-RELATED"/>
    <property type="match status" value="1"/>
</dbReference>
<protein>
    <recommendedName>
        <fullName evidence="11">Beta-xylanase</fullName>
        <ecNumber evidence="11">3.2.1.8</ecNumber>
    </recommendedName>
</protein>
<keyword evidence="6 11" id="KW-0378">Hydrolase</keyword>
<feature type="region of interest" description="Disordered" evidence="12">
    <location>
        <begin position="337"/>
        <end position="365"/>
    </location>
</feature>
<evidence type="ECO:0000256" key="3">
    <source>
        <dbReference type="ARBA" id="ARBA00022525"/>
    </source>
</evidence>
<evidence type="ECO:0000256" key="5">
    <source>
        <dbReference type="ARBA" id="ARBA00022729"/>
    </source>
</evidence>
<dbReference type="InterPro" id="IPR005193">
    <property type="entry name" value="GH62_arabinosidase"/>
</dbReference>
<evidence type="ECO:0000256" key="10">
    <source>
        <dbReference type="PROSITE-ProRule" id="PRU10061"/>
    </source>
</evidence>
<feature type="compositionally biased region" description="Pro residues" evidence="12">
    <location>
        <begin position="343"/>
        <end position="359"/>
    </location>
</feature>
<keyword evidence="3" id="KW-0964">Secreted</keyword>
<dbReference type="InterPro" id="IPR006311">
    <property type="entry name" value="TAT_signal"/>
</dbReference>
<dbReference type="CDD" id="cd08987">
    <property type="entry name" value="GH62"/>
    <property type="match status" value="1"/>
</dbReference>
<dbReference type="RefSeq" id="WP_168678051.1">
    <property type="nucleotide sequence ID" value="NZ_JAAXOY010000070.1"/>
</dbReference>
<dbReference type="EMBL" id="JAAXOY010000070">
    <property type="protein sequence ID" value="NKY38881.1"/>
    <property type="molecule type" value="Genomic_DNA"/>
</dbReference>
<feature type="domain" description="CBM2" evidence="14">
    <location>
        <begin position="359"/>
        <end position="467"/>
    </location>
</feature>
<evidence type="ECO:0000313" key="16">
    <source>
        <dbReference type="EMBL" id="NKY38881.1"/>
    </source>
</evidence>
<feature type="domain" description="GH10" evidence="15">
    <location>
        <begin position="33"/>
        <end position="336"/>
    </location>
</feature>
<dbReference type="PRINTS" id="PR00134">
    <property type="entry name" value="GLHYDRLASE10"/>
</dbReference>
<dbReference type="Pfam" id="PF03664">
    <property type="entry name" value="Glyco_hydro_62"/>
    <property type="match status" value="1"/>
</dbReference>
<dbReference type="SUPFAM" id="SSF51445">
    <property type="entry name" value="(Trans)glycosidases"/>
    <property type="match status" value="1"/>
</dbReference>
<feature type="region of interest" description="Disordered" evidence="12">
    <location>
        <begin position="773"/>
        <end position="797"/>
    </location>
</feature>
<evidence type="ECO:0000256" key="8">
    <source>
        <dbReference type="ARBA" id="ARBA00023295"/>
    </source>
</evidence>
<organism evidence="16 17">
    <name type="scientific">Cellulomonas septica</name>
    <dbReference type="NCBI Taxonomy" id="285080"/>
    <lineage>
        <taxon>Bacteria</taxon>
        <taxon>Bacillati</taxon>
        <taxon>Actinomycetota</taxon>
        <taxon>Actinomycetes</taxon>
        <taxon>Micrococcales</taxon>
        <taxon>Cellulomonadaceae</taxon>
        <taxon>Cellulomonas</taxon>
    </lineage>
</organism>